<dbReference type="Pfam" id="PF13365">
    <property type="entry name" value="Trypsin_2"/>
    <property type="match status" value="4"/>
</dbReference>
<dbReference type="InterPro" id="IPR009003">
    <property type="entry name" value="Peptidase_S1_PA"/>
</dbReference>
<dbReference type="STRING" id="74557.A0A1W0A9H8"/>
<dbReference type="EMBL" id="JNBS01000295">
    <property type="protein sequence ID" value="OQS06895.1"/>
    <property type="molecule type" value="Genomic_DNA"/>
</dbReference>
<keyword evidence="2 7" id="KW-0645">Protease</keyword>
<protein>
    <recommendedName>
        <fullName evidence="7">Serine protease</fullName>
        <ecNumber evidence="7">3.4.21.-</ecNumber>
    </recommendedName>
</protein>
<dbReference type="InterPro" id="IPR035992">
    <property type="entry name" value="Ricin_B-like_lectins"/>
</dbReference>
<dbReference type="Gene3D" id="2.40.10.10">
    <property type="entry name" value="Trypsin-like serine proteases"/>
    <property type="match status" value="8"/>
</dbReference>
<evidence type="ECO:0000256" key="4">
    <source>
        <dbReference type="ARBA" id="ARBA00022801"/>
    </source>
</evidence>
<dbReference type="InterPro" id="IPR008256">
    <property type="entry name" value="Peptidase_S1B"/>
</dbReference>
<dbReference type="GO" id="GO:0004252">
    <property type="term" value="F:serine-type endopeptidase activity"/>
    <property type="evidence" value="ECO:0007669"/>
    <property type="project" value="InterPro"/>
</dbReference>
<comment type="caution">
    <text evidence="10">The sequence shown here is derived from an EMBL/GenBank/DDBJ whole genome shotgun (WGS) entry which is preliminary data.</text>
</comment>
<dbReference type="InterPro" id="IPR043504">
    <property type="entry name" value="Peptidase_S1_PA_chymotrypsin"/>
</dbReference>
<dbReference type="Gene3D" id="2.80.10.50">
    <property type="match status" value="4"/>
</dbReference>
<dbReference type="PRINTS" id="PR00839">
    <property type="entry name" value="V8PROTEASE"/>
</dbReference>
<dbReference type="GO" id="GO:0006508">
    <property type="term" value="P:proteolysis"/>
    <property type="evidence" value="ECO:0007669"/>
    <property type="project" value="UniProtKB-KW"/>
</dbReference>
<evidence type="ECO:0000313" key="11">
    <source>
        <dbReference type="Proteomes" id="UP000243217"/>
    </source>
</evidence>
<dbReference type="PROSITE" id="PS00673">
    <property type="entry name" value="V8_SER"/>
    <property type="match status" value="1"/>
</dbReference>
<dbReference type="SUPFAM" id="SSF50494">
    <property type="entry name" value="Trypsin-like serine proteases"/>
    <property type="match status" value="4"/>
</dbReference>
<dbReference type="Pfam" id="PF00652">
    <property type="entry name" value="Ricin_B_lectin"/>
    <property type="match status" value="4"/>
</dbReference>
<evidence type="ECO:0000313" key="10">
    <source>
        <dbReference type="EMBL" id="OQS06895.1"/>
    </source>
</evidence>
<dbReference type="PROSITE" id="PS50231">
    <property type="entry name" value="RICIN_B_LECTIN"/>
    <property type="match status" value="4"/>
</dbReference>
<organism evidence="10 11">
    <name type="scientific">Thraustotheca clavata</name>
    <dbReference type="NCBI Taxonomy" id="74557"/>
    <lineage>
        <taxon>Eukaryota</taxon>
        <taxon>Sar</taxon>
        <taxon>Stramenopiles</taxon>
        <taxon>Oomycota</taxon>
        <taxon>Saprolegniomycetes</taxon>
        <taxon>Saprolegniales</taxon>
        <taxon>Achlyaceae</taxon>
        <taxon>Thraustotheca</taxon>
    </lineage>
</organism>
<keyword evidence="5 7" id="KW-0720">Serine protease</keyword>
<evidence type="ECO:0000256" key="5">
    <source>
        <dbReference type="ARBA" id="ARBA00022825"/>
    </source>
</evidence>
<feature type="domain" description="Peptidase S1" evidence="9">
    <location>
        <begin position="460"/>
        <end position="711"/>
    </location>
</feature>
<dbReference type="SMART" id="SM00458">
    <property type="entry name" value="RICIN"/>
    <property type="match status" value="4"/>
</dbReference>
<feature type="chain" id="PRO_5011820191" description="Serine protease" evidence="7">
    <location>
        <begin position="18"/>
        <end position="1997"/>
    </location>
</feature>
<dbReference type="PANTHER" id="PTHR36234:SF5">
    <property type="entry name" value="LYSYL ENDOPEPTIDASE"/>
    <property type="match status" value="1"/>
</dbReference>
<evidence type="ECO:0000256" key="8">
    <source>
        <dbReference type="SAM" id="MobiDB-lite"/>
    </source>
</evidence>
<name>A0A1W0A9H8_9STRA</name>
<gene>
    <name evidence="10" type="ORF">THRCLA_20268</name>
</gene>
<comment type="similarity">
    <text evidence="1 7">Belongs to the peptidase S1B family.</text>
</comment>
<feature type="signal peptide" evidence="7">
    <location>
        <begin position="1"/>
        <end position="17"/>
    </location>
</feature>
<dbReference type="PROSITE" id="PS50240">
    <property type="entry name" value="TRYPSIN_DOM"/>
    <property type="match status" value="1"/>
</dbReference>
<feature type="compositionally biased region" description="Low complexity" evidence="8">
    <location>
        <begin position="1074"/>
        <end position="1098"/>
    </location>
</feature>
<keyword evidence="3 7" id="KW-0732">Signal</keyword>
<dbReference type="OrthoDB" id="100767at2759"/>
<evidence type="ECO:0000256" key="2">
    <source>
        <dbReference type="ARBA" id="ARBA00022670"/>
    </source>
</evidence>
<dbReference type="CDD" id="cd00161">
    <property type="entry name" value="beta-trefoil_Ricin-like"/>
    <property type="match status" value="2"/>
</dbReference>
<evidence type="ECO:0000256" key="7">
    <source>
        <dbReference type="RuleBase" id="RU004296"/>
    </source>
</evidence>
<keyword evidence="4 7" id="KW-0378">Hydrolase</keyword>
<reference evidence="10 11" key="1">
    <citation type="journal article" date="2014" name="Genome Biol. Evol.">
        <title>The secreted proteins of Achlya hypogyna and Thraustotheca clavata identify the ancestral oomycete secretome and reveal gene acquisitions by horizontal gene transfer.</title>
        <authorList>
            <person name="Misner I."/>
            <person name="Blouin N."/>
            <person name="Leonard G."/>
            <person name="Richards T.A."/>
            <person name="Lane C.E."/>
        </authorList>
    </citation>
    <scope>NUCLEOTIDE SEQUENCE [LARGE SCALE GENOMIC DNA]</scope>
    <source>
        <strain evidence="10 11">ATCC 34112</strain>
    </source>
</reference>
<sequence length="1997" mass="214338">MFGFSKLITFFAAAATAQQCVQQASINIGEETPLKLSFDGSTPYSYTIKKAGATYTSVHFEDLNVPTGAILTLTSLDGKESVKYVGGETRHNVFAEWISGSEAVLTYEAPSYTKQDKNVFTIDKVTFGKVPSPLESICGKDDSRPTQCYATDLAKVKSSKSVARLLIGGQFLCTGWLVGSEGHMMTNNHCIKTAEDAKNVQVEFGAVCATCDDSNNTKQLACKGTIVATSATHLISDPDNDFALVKLNVKDGVDLSKWGYLQVRPDGPKLGEEIHIIGNPRGWPQYAAIVVDDGKPGVVTNTSIESCVNDEFGYELDTQGGNSGSPIFSTKENVVVGLHNCGGCPDGPNGGIKINKVVDIAEPVSLDYSFDGSHALSYEIKNPSNTFVSVHFASINVPKDGKLTITSLDGADSVTFNGGETKSNFYADWLTAGNGGVRIDYEGGKYEKAPTEVFKIDKYMVGKQSPVQESLCGPDKSKPAPCYTTDEPTKYKSGKAVARLFIGGQYLCTGWLIGSEGHLLTNHHCIEAEADAANVQVELGAECKTCDDPNNQKQLACKGEIVATDAKFVATDVEADFTLIKLNTKANVDLTKYGFLQARPDGPKLNETIHILGHAQGWPKRFAIVGQDNKAGTVTTTSFESCQPDEFGYRLDTQGGNSGSPIISNVDNTVVGIHNCGGCPSDDNGGIKINKVVDILTKMFKLAKLISLLLVGAAAAPAPLDIGAENSLYLTSDGSKPVSQIVERAGATYISLHFSNVDLPKGAALTVTSLDGSKKVEYTGSYTNLYTEAIPADRVVLTYTSPSYEKANSTIFTVDKFVSGTGGPQQVLESICGKDNSKPAVCYSDSEKAKYQASKSVARLLIGGRFLCTGWLVGSEGHLMTNWHCIKAAEDAKNVQVEFGAECKTCDDANNEQQLKCEGAKVATDVTYIISDQKNDFALVKLILKSGVDLSNYGYLKIRGSGPVLNEEIYIPQHPNGNPKHMALVTDDGSAGKIASLDGGSCYNEIPDKDYVGHQLDTQGGSSGSPMISTKDGLVVAIHNCGGCNNGGIKMQNIISFLKSKDIPLPKNGVVDGTPSTTAPAPTTSGPTQAPTPTPAGQTVSFCSISNRVISEYYQKLYQDSSKDNSNEKFAFDKATGTIRAQSNGECLDAFWDGSAYKLHTYKCDSTNENQRWSIDNNMISHLTHKVCVSSVTSSNSITLASCNPNDIRQSWSTSCSSKNVKSYVQLRTKSGKYLSEWNTGIYADTPKSNKNELFELDTANQWIKAVSNGECLDAFLDSDGRGHLHTYACSSSNANQKWIVGNSGKKIRHATHANLCLDVDPNDRDHKAQVWQCYENSDNQAFDLGTMLRSFSIVLSSLALVSAQTPYSIGTSVPYLLTIDGGAPFSKVISDATASSLSVHIASMHLPPGATLTIGTIDNLDKVVLTGNQTNLVSDFFNKNQILVKYSAPTYHSGIVVTIDEYYAGSANNGNLESICSSNGDLAKPAACYKTSEATKYKASQAVARLTIGGSSLCTGWLVGSEGHLITNNHCISSTSAAATTQVELNAECSTCDDANNSVQLGCKGTIVASSVNLIATSYDLDFTLVKLNVKSGIDLTQFGYLQMRDSDPVLNEPVWIAGHPYGRPKQFALVVDGNVPGTIVATNLTDSCRPSEAGYRLDTLGGSSGSPVISTKDNAVLVLHNCGACTAGVASSYNGGIPVSRILAYLRANNIKIPNQSIAPVSTSAPTTAPTTALSTPVPTTMNPASNANPVQFCTISNRFVNEFYHGLYIGASSGSANEKFNYDSVTGTIQVQSNHECIDSYWDGTQFQVHTWACDASNSNQKWIVSNNQVKHKVHGVCLSTVPSQTTLIVAPCNSNDIRQWISTSCSSTKIRNLVRIQTKSGKYISEWNYGLYANTLQNNLNELFEVKETMIQAASNGQCLDVYKDGQGNPHLHTYDCSQTNANQQWTIGNGKITHATFTTLCMDFDPNDPNHAAQVWQCYPNNSNQMFTLPTF</sequence>
<keyword evidence="11" id="KW-1185">Reference proteome</keyword>
<dbReference type="InterPro" id="IPR000772">
    <property type="entry name" value="Ricin_B_lectin"/>
</dbReference>
<accession>A0A1W0A9H8</accession>
<evidence type="ECO:0000256" key="6">
    <source>
        <dbReference type="ARBA" id="ARBA00023026"/>
    </source>
</evidence>
<dbReference type="Proteomes" id="UP000243217">
    <property type="component" value="Unassembled WGS sequence"/>
</dbReference>
<evidence type="ECO:0000256" key="1">
    <source>
        <dbReference type="ARBA" id="ARBA00008764"/>
    </source>
</evidence>
<dbReference type="InterPro" id="IPR001254">
    <property type="entry name" value="Trypsin_dom"/>
</dbReference>
<dbReference type="PANTHER" id="PTHR36234">
    <property type="entry name" value="LYSYL ENDOPEPTIDASE"/>
    <property type="match status" value="1"/>
</dbReference>
<evidence type="ECO:0000256" key="3">
    <source>
        <dbReference type="ARBA" id="ARBA00022729"/>
    </source>
</evidence>
<feature type="region of interest" description="Disordered" evidence="8">
    <location>
        <begin position="1068"/>
        <end position="1098"/>
    </location>
</feature>
<proteinExistence type="inferred from homology"/>
<keyword evidence="6" id="KW-0843">Virulence</keyword>
<dbReference type="EC" id="3.4.21.-" evidence="7"/>
<evidence type="ECO:0000259" key="9">
    <source>
        <dbReference type="PROSITE" id="PS50240"/>
    </source>
</evidence>
<dbReference type="InterPro" id="IPR000126">
    <property type="entry name" value="V8_ser_AS"/>
</dbReference>
<dbReference type="SUPFAM" id="SSF50370">
    <property type="entry name" value="Ricin B-like lectins"/>
    <property type="match status" value="4"/>
</dbReference>